<name>A0A653W330_BACMY</name>
<dbReference type="Proteomes" id="UP000437562">
    <property type="component" value="Unassembled WGS sequence"/>
</dbReference>
<dbReference type="AlphaFoldDB" id="A0A653W330"/>
<accession>A0A653W330</accession>
<dbReference type="EMBL" id="CABWMC010000023">
    <property type="protein sequence ID" value="VXC13047.1"/>
    <property type="molecule type" value="Genomic_DNA"/>
</dbReference>
<gene>
    <name evidence="1" type="ORF">BACI71_30022</name>
</gene>
<protein>
    <submittedName>
        <fullName evidence="1">Uncharacterized protein</fullName>
    </submittedName>
</protein>
<reference evidence="1 2" key="1">
    <citation type="submission" date="2019-10" db="EMBL/GenBank/DDBJ databases">
        <authorList>
            <person name="Karimi E."/>
        </authorList>
    </citation>
    <scope>NUCLEOTIDE SEQUENCE [LARGE SCALE GENOMIC DNA]</scope>
    <source>
        <strain evidence="1">Bacillus sp. 71</strain>
    </source>
</reference>
<evidence type="ECO:0000313" key="2">
    <source>
        <dbReference type="Proteomes" id="UP000437562"/>
    </source>
</evidence>
<proteinExistence type="predicted"/>
<organism evidence="1 2">
    <name type="scientific">Bacillus mycoides</name>
    <dbReference type="NCBI Taxonomy" id="1405"/>
    <lineage>
        <taxon>Bacteria</taxon>
        <taxon>Bacillati</taxon>
        <taxon>Bacillota</taxon>
        <taxon>Bacilli</taxon>
        <taxon>Bacillales</taxon>
        <taxon>Bacillaceae</taxon>
        <taxon>Bacillus</taxon>
        <taxon>Bacillus cereus group</taxon>
    </lineage>
</organism>
<sequence length="40" mass="4615">MWIVGTLWDSPTSKKTIAKKVFLNLNNVNAFKMEYKELGV</sequence>
<evidence type="ECO:0000313" key="1">
    <source>
        <dbReference type="EMBL" id="VXC13047.1"/>
    </source>
</evidence>